<protein>
    <recommendedName>
        <fullName evidence="4">DUF948 domain-containing protein</fullName>
    </recommendedName>
</protein>
<dbReference type="Proteomes" id="UP001596022">
    <property type="component" value="Unassembled WGS sequence"/>
</dbReference>
<feature type="transmembrane region" description="Helical" evidence="1">
    <location>
        <begin position="6"/>
        <end position="23"/>
    </location>
</feature>
<sequence length="110" mass="12390">MIIVWLSLALVVLAIIWLIVRVIQEAKKIKDTVVHVSKAAEKLREGGEDVVKKQESLQEAAKAIQKDIDGKSEALRYTVDQGQALIGTLRETKDQLITAYRARSSERHRI</sequence>
<evidence type="ECO:0000313" key="3">
    <source>
        <dbReference type="Proteomes" id="UP001596022"/>
    </source>
</evidence>
<name>A0ABV9GSC8_9BACL</name>
<gene>
    <name evidence="2" type="ORF">ACFO4N_12910</name>
</gene>
<evidence type="ECO:0008006" key="4">
    <source>
        <dbReference type="Google" id="ProtNLM"/>
    </source>
</evidence>
<dbReference type="RefSeq" id="WP_376846709.1">
    <property type="nucleotide sequence ID" value="NZ_JBHSFW010000010.1"/>
</dbReference>
<organism evidence="2 3">
    <name type="scientific">Camelliibacillus cellulosilyticus</name>
    <dbReference type="NCBI Taxonomy" id="2174486"/>
    <lineage>
        <taxon>Bacteria</taxon>
        <taxon>Bacillati</taxon>
        <taxon>Bacillota</taxon>
        <taxon>Bacilli</taxon>
        <taxon>Bacillales</taxon>
        <taxon>Sporolactobacillaceae</taxon>
        <taxon>Camelliibacillus</taxon>
    </lineage>
</organism>
<reference evidence="3" key="1">
    <citation type="journal article" date="2019" name="Int. J. Syst. Evol. Microbiol.">
        <title>The Global Catalogue of Microorganisms (GCM) 10K type strain sequencing project: providing services to taxonomists for standard genome sequencing and annotation.</title>
        <authorList>
            <consortium name="The Broad Institute Genomics Platform"/>
            <consortium name="The Broad Institute Genome Sequencing Center for Infectious Disease"/>
            <person name="Wu L."/>
            <person name="Ma J."/>
        </authorList>
    </citation>
    <scope>NUCLEOTIDE SEQUENCE [LARGE SCALE GENOMIC DNA]</scope>
    <source>
        <strain evidence="3">CGMCC 1.16306</strain>
    </source>
</reference>
<evidence type="ECO:0000256" key="1">
    <source>
        <dbReference type="SAM" id="Phobius"/>
    </source>
</evidence>
<comment type="caution">
    <text evidence="2">The sequence shown here is derived from an EMBL/GenBank/DDBJ whole genome shotgun (WGS) entry which is preliminary data.</text>
</comment>
<proteinExistence type="predicted"/>
<evidence type="ECO:0000313" key="2">
    <source>
        <dbReference type="EMBL" id="MFC4619615.1"/>
    </source>
</evidence>
<keyword evidence="1" id="KW-0472">Membrane</keyword>
<dbReference type="EMBL" id="JBHSFW010000010">
    <property type="protein sequence ID" value="MFC4619615.1"/>
    <property type="molecule type" value="Genomic_DNA"/>
</dbReference>
<keyword evidence="1" id="KW-0812">Transmembrane</keyword>
<keyword evidence="3" id="KW-1185">Reference proteome</keyword>
<keyword evidence="1" id="KW-1133">Transmembrane helix</keyword>
<accession>A0ABV9GSC8</accession>